<reference evidence="5" key="1">
    <citation type="submission" date="2014-11" db="EMBL/GenBank/DDBJ databases">
        <authorList>
            <person name="Zhu J."/>
            <person name="Qi W."/>
            <person name="Song R."/>
        </authorList>
    </citation>
    <scope>NUCLEOTIDE SEQUENCE</scope>
</reference>
<dbReference type="Gene3D" id="3.40.30.10">
    <property type="entry name" value="Glutaredoxin"/>
    <property type="match status" value="1"/>
</dbReference>
<dbReference type="PANTHER" id="PTHR43110">
    <property type="entry name" value="THIOL PEROXIDASE"/>
    <property type="match status" value="1"/>
</dbReference>
<dbReference type="InterPro" id="IPR000866">
    <property type="entry name" value="AhpC/TSA"/>
</dbReference>
<accession>A0A1B1TAU6</accession>
<dbReference type="AlphaFoldDB" id="A0A1B1TAU6"/>
<dbReference type="InterPro" id="IPR036249">
    <property type="entry name" value="Thioredoxin-like_sf"/>
</dbReference>
<dbReference type="InterPro" id="IPR024706">
    <property type="entry name" value="Peroxiredoxin_AhpC-typ"/>
</dbReference>
<evidence type="ECO:0000256" key="3">
    <source>
        <dbReference type="PIRSR" id="PIRSR000239-1"/>
    </source>
</evidence>
<keyword evidence="1" id="KW-0560">Oxidoreductase</keyword>
<evidence type="ECO:0000256" key="1">
    <source>
        <dbReference type="ARBA" id="ARBA00023002"/>
    </source>
</evidence>
<feature type="domain" description="Thioredoxin" evidence="4">
    <location>
        <begin position="2"/>
        <end position="153"/>
    </location>
</feature>
<dbReference type="Pfam" id="PF00578">
    <property type="entry name" value="AhpC-TSA"/>
    <property type="match status" value="1"/>
</dbReference>
<evidence type="ECO:0000313" key="5">
    <source>
        <dbReference type="EMBL" id="ANV79421.1"/>
    </source>
</evidence>
<dbReference type="SUPFAM" id="SSF52833">
    <property type="entry name" value="Thioredoxin-like"/>
    <property type="match status" value="1"/>
</dbReference>
<dbReference type="GO" id="GO:0016209">
    <property type="term" value="F:antioxidant activity"/>
    <property type="evidence" value="ECO:0007669"/>
    <property type="project" value="InterPro"/>
</dbReference>
<evidence type="ECO:0000259" key="4">
    <source>
        <dbReference type="PROSITE" id="PS51352"/>
    </source>
</evidence>
<dbReference type="PROSITE" id="PS51352">
    <property type="entry name" value="THIOREDOXIN_2"/>
    <property type="match status" value="1"/>
</dbReference>
<proteinExistence type="predicted"/>
<reference evidence="5" key="2">
    <citation type="journal article" date="2015" name="ISME J.">
        <title>A new class of marine Euryarchaeota group II from the Mediterranean deep chlorophyll maximum.</title>
        <authorList>
            <person name="Martin-Cuadrado A.B."/>
            <person name="Garcia-Heredia I."/>
            <person name="Molto A.G."/>
            <person name="Lopez-Ubeda R."/>
            <person name="Kimes N."/>
            <person name="Lopez-Garcia P."/>
            <person name="Moreira D."/>
            <person name="Rodriguez-Valera F."/>
        </authorList>
    </citation>
    <scope>NUCLEOTIDE SEQUENCE</scope>
</reference>
<dbReference type="PANTHER" id="PTHR43110:SF1">
    <property type="entry name" value="THIOL PEROXIDASE"/>
    <property type="match status" value="1"/>
</dbReference>
<dbReference type="EMBL" id="KP211832">
    <property type="protein sequence ID" value="ANV79421.1"/>
    <property type="molecule type" value="Genomic_DNA"/>
</dbReference>
<keyword evidence="2" id="KW-0676">Redox-active center</keyword>
<name>A0A1B1TAU6_9ARCH</name>
<sequence length="153" mass="16877">MLNVGDKAPDFTLMAYDRSMTTLSEHLGNRVILAFYPAAFTGVCTTEMCTFSDSMSKLSNSNAIIFGISADNVFANKFFAEKNGIEFPLLCDVERIVTKSFGIEIENFGAPGYTASQRSIFIIEEDGSIGYIWIAENPGIEPNYSEIFDYIGS</sequence>
<organism evidence="5">
    <name type="scientific">uncultured Poseidoniia archaeon</name>
    <dbReference type="NCBI Taxonomy" id="1697135"/>
    <lineage>
        <taxon>Archaea</taxon>
        <taxon>Methanobacteriati</taxon>
        <taxon>Thermoplasmatota</taxon>
        <taxon>Candidatus Poseidoniia</taxon>
        <taxon>environmental samples</taxon>
    </lineage>
</organism>
<dbReference type="GO" id="GO:0016491">
    <property type="term" value="F:oxidoreductase activity"/>
    <property type="evidence" value="ECO:0007669"/>
    <property type="project" value="UniProtKB-KW"/>
</dbReference>
<protein>
    <submittedName>
        <fullName evidence="5">Peroxiredoxin</fullName>
    </submittedName>
</protein>
<dbReference type="InterPro" id="IPR013766">
    <property type="entry name" value="Thioredoxin_domain"/>
</dbReference>
<feature type="active site" description="Cysteine sulfenic acid (-SOH) intermediate; for peroxidase activity" evidence="3">
    <location>
        <position position="44"/>
    </location>
</feature>
<dbReference type="PIRSF" id="PIRSF000239">
    <property type="entry name" value="AHPC"/>
    <property type="match status" value="1"/>
</dbReference>
<dbReference type="InterPro" id="IPR050455">
    <property type="entry name" value="Tpx_Peroxidase_subfamily"/>
</dbReference>
<evidence type="ECO:0000256" key="2">
    <source>
        <dbReference type="ARBA" id="ARBA00023284"/>
    </source>
</evidence>